<feature type="transmembrane region" description="Helical" evidence="2">
    <location>
        <begin position="6"/>
        <end position="27"/>
    </location>
</feature>
<dbReference type="EMBL" id="JBHUHO010000029">
    <property type="protein sequence ID" value="MFD2116125.1"/>
    <property type="molecule type" value="Genomic_DNA"/>
</dbReference>
<gene>
    <name evidence="3" type="ORF">ACFSJH_10355</name>
</gene>
<accession>A0ABW4YK60</accession>
<keyword evidence="2" id="KW-1133">Transmembrane helix</keyword>
<keyword evidence="4" id="KW-1185">Reference proteome</keyword>
<keyword evidence="2" id="KW-0472">Membrane</keyword>
<reference evidence="4" key="1">
    <citation type="journal article" date="2019" name="Int. J. Syst. Evol. Microbiol.">
        <title>The Global Catalogue of Microorganisms (GCM) 10K type strain sequencing project: providing services to taxonomists for standard genome sequencing and annotation.</title>
        <authorList>
            <consortium name="The Broad Institute Genomics Platform"/>
            <consortium name="The Broad Institute Genome Sequencing Center for Infectious Disease"/>
            <person name="Wu L."/>
            <person name="Ma J."/>
        </authorList>
    </citation>
    <scope>NUCLEOTIDE SEQUENCE [LARGE SCALE GENOMIC DNA]</scope>
    <source>
        <strain evidence="4">GH52</strain>
    </source>
</reference>
<dbReference type="Proteomes" id="UP001597362">
    <property type="component" value="Unassembled WGS sequence"/>
</dbReference>
<proteinExistence type="predicted"/>
<sequence>MEEIISFIMGNIHFVVIAGFFLFSLLGKSNKDNSKRRPSMPEFGGGADPVHSYPPVASEAPREQRAMVESDERSVSSERSGSTSWFGEEQAPMIYSHPTVAPVAVPKQNKQRRTTNQVQQRHVSVQPYARQHALNKQQLRKAVIWSEVLARPRSLQNRRK</sequence>
<dbReference type="RefSeq" id="WP_377771966.1">
    <property type="nucleotide sequence ID" value="NZ_JBHUHO010000029.1"/>
</dbReference>
<evidence type="ECO:0000256" key="2">
    <source>
        <dbReference type="SAM" id="Phobius"/>
    </source>
</evidence>
<evidence type="ECO:0000313" key="3">
    <source>
        <dbReference type="EMBL" id="MFD2116125.1"/>
    </source>
</evidence>
<feature type="compositionally biased region" description="Basic and acidic residues" evidence="1">
    <location>
        <begin position="60"/>
        <end position="76"/>
    </location>
</feature>
<keyword evidence="2" id="KW-0812">Transmembrane</keyword>
<comment type="caution">
    <text evidence="3">The sequence shown here is derived from an EMBL/GenBank/DDBJ whole genome shotgun (WGS) entry which is preliminary data.</text>
</comment>
<evidence type="ECO:0000313" key="4">
    <source>
        <dbReference type="Proteomes" id="UP001597362"/>
    </source>
</evidence>
<evidence type="ECO:0000256" key="1">
    <source>
        <dbReference type="SAM" id="MobiDB-lite"/>
    </source>
</evidence>
<organism evidence="3 4">
    <name type="scientific">Paenibacillus yanchengensis</name>
    <dbReference type="NCBI Taxonomy" id="2035833"/>
    <lineage>
        <taxon>Bacteria</taxon>
        <taxon>Bacillati</taxon>
        <taxon>Bacillota</taxon>
        <taxon>Bacilli</taxon>
        <taxon>Bacillales</taxon>
        <taxon>Paenibacillaceae</taxon>
        <taxon>Paenibacillus</taxon>
    </lineage>
</organism>
<protein>
    <submittedName>
        <fullName evidence="3">Uncharacterized protein</fullName>
    </submittedName>
</protein>
<feature type="region of interest" description="Disordered" evidence="1">
    <location>
        <begin position="31"/>
        <end position="89"/>
    </location>
</feature>
<name>A0ABW4YK60_9BACL</name>